<dbReference type="WBParaSite" id="SMUV_0000207601-mRNA-1">
    <property type="protein sequence ID" value="SMUV_0000207601-mRNA-1"/>
    <property type="gene ID" value="SMUV_0000207601"/>
</dbReference>
<evidence type="ECO:0000313" key="8">
    <source>
        <dbReference type="WBParaSite" id="SMUV_0000207601-mRNA-1"/>
    </source>
</evidence>
<dbReference type="GO" id="GO:0003682">
    <property type="term" value="F:chromatin binding"/>
    <property type="evidence" value="ECO:0007669"/>
    <property type="project" value="TreeGrafter"/>
</dbReference>
<dbReference type="GO" id="GO:0000727">
    <property type="term" value="P:double-strand break repair via break-induced replication"/>
    <property type="evidence" value="ECO:0007669"/>
    <property type="project" value="TreeGrafter"/>
</dbReference>
<comment type="similarity">
    <text evidence="2">Belongs to the CDC45 family.</text>
</comment>
<dbReference type="PANTHER" id="PTHR10507:SF0">
    <property type="entry name" value="CELL DIVISION CONTROL PROTEIN 45 HOMOLOG"/>
    <property type="match status" value="1"/>
</dbReference>
<evidence type="ECO:0000256" key="2">
    <source>
        <dbReference type="ARBA" id="ARBA00010727"/>
    </source>
</evidence>
<feature type="compositionally biased region" description="Acidic residues" evidence="6">
    <location>
        <begin position="140"/>
        <end position="150"/>
    </location>
</feature>
<dbReference type="Proteomes" id="UP000046393">
    <property type="component" value="Unplaced"/>
</dbReference>
<keyword evidence="5" id="KW-0131">Cell cycle</keyword>
<dbReference type="STRING" id="451379.A0A0N5AD41"/>
<comment type="subcellular location">
    <subcellularLocation>
        <location evidence="1">Nucleus</location>
    </subcellularLocation>
</comment>
<sequence length="572" mass="66260">MLIRNNFRRQFYDVIKKEHVLLIAHNDVDALCTTQIFIHLFNSDDVAFSLVTVSGWESLNRAIEDNIEKYNVIVLVNCGGNRSLMDIPMPSTTKIFVIDSLRPFDLDNIFAEDNVRILVVEDELREMKIPAVKDIYASDSESDEDEESGEDTSKKDLEDVEARAMRRSQKQQWNKRRADLLWEYYEKSWYSAPSSILMLEVAHEIGKSCAELMWCAVVGLNSQLMDNLISLEAYTQVCIDRLRTFIRRFSPRDSALKADGILKISFDKDDEYYRLPLPMYSHWSLYKSMVNHEYFVCESRYWQQRGDHDMRTLLANLGLTLSECNQLFSAMCQERRTEVFQILMQKIDYSFASFTAIIDYCKRINACDLARVLSHKLEIGLNNESTIHERFMEGLNLLERFFRAHLGFGPVLKGIENYKISLEAVTSLVLVSINQSYILPCGPFFVLIIPQSEHVKLLSSRHFLLLFANFVLKAFCTMGRKNRAFRPLIIAVPLSEEEEEGWLKVTGIMPLNTVYADVYYKSFIGQAFERVAERLPNCGIKRDYFDPSIILLKSDDRIRFFDGLQAVLETVS</sequence>
<reference evidence="8" key="1">
    <citation type="submission" date="2017-02" db="UniProtKB">
        <authorList>
            <consortium name="WormBaseParasite"/>
        </authorList>
    </citation>
    <scope>IDENTIFICATION</scope>
</reference>
<dbReference type="AlphaFoldDB" id="A0A0N5AD41"/>
<dbReference type="InterPro" id="IPR003874">
    <property type="entry name" value="CDC45"/>
</dbReference>
<dbReference type="PANTHER" id="PTHR10507">
    <property type="entry name" value="CDC45-RELATED PROTEIN"/>
    <property type="match status" value="1"/>
</dbReference>
<evidence type="ECO:0000256" key="6">
    <source>
        <dbReference type="SAM" id="MobiDB-lite"/>
    </source>
</evidence>
<evidence type="ECO:0000256" key="3">
    <source>
        <dbReference type="ARBA" id="ARBA00022705"/>
    </source>
</evidence>
<evidence type="ECO:0000256" key="4">
    <source>
        <dbReference type="ARBA" id="ARBA00023242"/>
    </source>
</evidence>
<keyword evidence="7" id="KW-1185">Reference proteome</keyword>
<keyword evidence="4" id="KW-0539">Nucleus</keyword>
<feature type="region of interest" description="Disordered" evidence="6">
    <location>
        <begin position="138"/>
        <end position="157"/>
    </location>
</feature>
<evidence type="ECO:0000313" key="7">
    <source>
        <dbReference type="Proteomes" id="UP000046393"/>
    </source>
</evidence>
<dbReference type="GO" id="GO:0003688">
    <property type="term" value="F:DNA replication origin binding"/>
    <property type="evidence" value="ECO:0007669"/>
    <property type="project" value="TreeGrafter"/>
</dbReference>
<dbReference type="GO" id="GO:1902977">
    <property type="term" value="P:mitotic DNA replication preinitiation complex assembly"/>
    <property type="evidence" value="ECO:0007669"/>
    <property type="project" value="TreeGrafter"/>
</dbReference>
<dbReference type="GO" id="GO:0006270">
    <property type="term" value="P:DNA replication initiation"/>
    <property type="evidence" value="ECO:0007669"/>
    <property type="project" value="InterPro"/>
</dbReference>
<organism evidence="7 8">
    <name type="scientific">Syphacia muris</name>
    <dbReference type="NCBI Taxonomy" id="451379"/>
    <lineage>
        <taxon>Eukaryota</taxon>
        <taxon>Metazoa</taxon>
        <taxon>Ecdysozoa</taxon>
        <taxon>Nematoda</taxon>
        <taxon>Chromadorea</taxon>
        <taxon>Rhabditida</taxon>
        <taxon>Spirurina</taxon>
        <taxon>Oxyuridomorpha</taxon>
        <taxon>Oxyuroidea</taxon>
        <taxon>Oxyuridae</taxon>
        <taxon>Syphacia</taxon>
    </lineage>
</organism>
<keyword evidence="3" id="KW-0235">DNA replication</keyword>
<dbReference type="GO" id="GO:0031261">
    <property type="term" value="C:DNA replication preinitiation complex"/>
    <property type="evidence" value="ECO:0007669"/>
    <property type="project" value="TreeGrafter"/>
</dbReference>
<evidence type="ECO:0000256" key="5">
    <source>
        <dbReference type="ARBA" id="ARBA00023306"/>
    </source>
</evidence>
<accession>A0A0N5AD41</accession>
<protein>
    <submittedName>
        <fullName evidence="8">Cell division control protein 45-like protein</fullName>
    </submittedName>
</protein>
<name>A0A0N5AD41_9BILA</name>
<evidence type="ECO:0000256" key="1">
    <source>
        <dbReference type="ARBA" id="ARBA00004123"/>
    </source>
</evidence>
<dbReference type="GO" id="GO:0003697">
    <property type="term" value="F:single-stranded DNA binding"/>
    <property type="evidence" value="ECO:0007669"/>
    <property type="project" value="TreeGrafter"/>
</dbReference>
<dbReference type="Pfam" id="PF02724">
    <property type="entry name" value="CDC45"/>
    <property type="match status" value="1"/>
</dbReference>
<proteinExistence type="inferred from homology"/>